<dbReference type="UniPathway" id="UPA00539"/>
<accession>A0A7Z0A7G8</accession>
<evidence type="ECO:0000313" key="4">
    <source>
        <dbReference type="EMBL" id="NYI65834.1"/>
    </source>
</evidence>
<name>A0A7Z0A7G8_9MICO</name>
<evidence type="ECO:0000256" key="3">
    <source>
        <dbReference type="ARBA" id="ARBA00015086"/>
    </source>
</evidence>
<dbReference type="EMBL" id="JACBZP010000001">
    <property type="protein sequence ID" value="NYI65834.1"/>
    <property type="molecule type" value="Genomic_DNA"/>
</dbReference>
<gene>
    <name evidence="4" type="ORF">BJY26_000140</name>
</gene>
<reference evidence="4 5" key="1">
    <citation type="submission" date="2020-07" db="EMBL/GenBank/DDBJ databases">
        <title>Sequencing the genomes of 1000 actinobacteria strains.</title>
        <authorList>
            <person name="Klenk H.-P."/>
        </authorList>
    </citation>
    <scope>NUCLEOTIDE SEQUENCE [LARGE SCALE GENOMIC DNA]</scope>
    <source>
        <strain evidence="4 5">DSM 26341</strain>
    </source>
</reference>
<comment type="caution">
    <text evidence="4">The sequence shown here is derived from an EMBL/GenBank/DDBJ whole genome shotgun (WGS) entry which is preliminary data.</text>
</comment>
<dbReference type="RefSeq" id="WP_179424809.1">
    <property type="nucleotide sequence ID" value="NZ_JACBZP010000001.1"/>
</dbReference>
<sequence length="33" mass="3714">MEIVSDLSREWETPEIVDIGCSAEVTAYVARED</sequence>
<protein>
    <recommendedName>
        <fullName evidence="3">Coenzyme PQQ synthesis protein A</fullName>
    </recommendedName>
</protein>
<proteinExistence type="inferred from homology"/>
<evidence type="ECO:0000313" key="5">
    <source>
        <dbReference type="Proteomes" id="UP000539111"/>
    </source>
</evidence>
<comment type="pathway">
    <text evidence="1">Cofactor biosynthesis; pyrroloquinoline quinone biosynthesis.</text>
</comment>
<dbReference type="Proteomes" id="UP000539111">
    <property type="component" value="Unassembled WGS sequence"/>
</dbReference>
<dbReference type="Pfam" id="PF08042">
    <property type="entry name" value="PqqA"/>
    <property type="match status" value="1"/>
</dbReference>
<evidence type="ECO:0000256" key="2">
    <source>
        <dbReference type="ARBA" id="ARBA00009325"/>
    </source>
</evidence>
<comment type="similarity">
    <text evidence="2">Belongs to the PqqA family.</text>
</comment>
<dbReference type="AlphaFoldDB" id="A0A7Z0A7G8"/>
<organism evidence="4 5">
    <name type="scientific">Spelaeicoccus albus</name>
    <dbReference type="NCBI Taxonomy" id="1280376"/>
    <lineage>
        <taxon>Bacteria</taxon>
        <taxon>Bacillati</taxon>
        <taxon>Actinomycetota</taxon>
        <taxon>Actinomycetes</taxon>
        <taxon>Micrococcales</taxon>
        <taxon>Brevibacteriaceae</taxon>
        <taxon>Spelaeicoccus</taxon>
    </lineage>
</organism>
<dbReference type="InterPro" id="IPR011725">
    <property type="entry name" value="PQQ_synth_PqqA"/>
</dbReference>
<keyword evidence="5" id="KW-1185">Reference proteome</keyword>
<evidence type="ECO:0000256" key="1">
    <source>
        <dbReference type="ARBA" id="ARBA00004886"/>
    </source>
</evidence>
<dbReference type="GO" id="GO:0018189">
    <property type="term" value="P:pyrroloquinoline quinone biosynthetic process"/>
    <property type="evidence" value="ECO:0007669"/>
    <property type="project" value="UniProtKB-UniPathway"/>
</dbReference>
<dbReference type="NCBIfam" id="TIGR02107">
    <property type="entry name" value="PQQ_syn_pqqA"/>
    <property type="match status" value="1"/>
</dbReference>